<evidence type="ECO:0000256" key="3">
    <source>
        <dbReference type="SAM" id="MobiDB-lite"/>
    </source>
</evidence>
<dbReference type="PANTHER" id="PTHR33558">
    <property type="entry name" value="GLUTAREDOXIN-LIKE PROTEIN C5ORF63 HOMOLOG"/>
    <property type="match status" value="1"/>
</dbReference>
<proteinExistence type="predicted"/>
<dbReference type="Gene3D" id="3.40.30.10">
    <property type="entry name" value="Glutaredoxin"/>
    <property type="match status" value="1"/>
</dbReference>
<dbReference type="GO" id="GO:0006397">
    <property type="term" value="P:mRNA processing"/>
    <property type="evidence" value="ECO:0007669"/>
    <property type="project" value="UniProtKB-KW"/>
</dbReference>
<dbReference type="PROSITE" id="PS50158">
    <property type="entry name" value="ZF_CCHC"/>
    <property type="match status" value="1"/>
</dbReference>
<keyword evidence="2" id="KW-0863">Zinc-finger</keyword>
<feature type="compositionally biased region" description="Low complexity" evidence="3">
    <location>
        <begin position="419"/>
        <end position="428"/>
    </location>
</feature>
<evidence type="ECO:0000256" key="2">
    <source>
        <dbReference type="PROSITE-ProRule" id="PRU00047"/>
    </source>
</evidence>
<dbReference type="InterPro" id="IPR036875">
    <property type="entry name" value="Znf_CCHC_sf"/>
</dbReference>
<dbReference type="Pfam" id="PF05768">
    <property type="entry name" value="Glrx-like"/>
    <property type="match status" value="1"/>
</dbReference>
<feature type="compositionally biased region" description="Basic and acidic residues" evidence="3">
    <location>
        <begin position="433"/>
        <end position="442"/>
    </location>
</feature>
<organism evidence="5 6">
    <name type="scientific">Crepidotus variabilis</name>
    <dbReference type="NCBI Taxonomy" id="179855"/>
    <lineage>
        <taxon>Eukaryota</taxon>
        <taxon>Fungi</taxon>
        <taxon>Dikarya</taxon>
        <taxon>Basidiomycota</taxon>
        <taxon>Agaricomycotina</taxon>
        <taxon>Agaricomycetes</taxon>
        <taxon>Agaricomycetidae</taxon>
        <taxon>Agaricales</taxon>
        <taxon>Agaricineae</taxon>
        <taxon>Crepidotaceae</taxon>
        <taxon>Crepidotus</taxon>
    </lineage>
</organism>
<dbReference type="EMBL" id="MU157832">
    <property type="protein sequence ID" value="KAF9532234.1"/>
    <property type="molecule type" value="Genomic_DNA"/>
</dbReference>
<reference evidence="5" key="1">
    <citation type="submission" date="2020-11" db="EMBL/GenBank/DDBJ databases">
        <authorList>
            <consortium name="DOE Joint Genome Institute"/>
            <person name="Ahrendt S."/>
            <person name="Riley R."/>
            <person name="Andreopoulos W."/>
            <person name="Labutti K."/>
            <person name="Pangilinan J."/>
            <person name="Ruiz-Duenas F.J."/>
            <person name="Barrasa J.M."/>
            <person name="Sanchez-Garcia M."/>
            <person name="Camarero S."/>
            <person name="Miyauchi S."/>
            <person name="Serrano A."/>
            <person name="Linde D."/>
            <person name="Babiker R."/>
            <person name="Drula E."/>
            <person name="Ayuso-Fernandez I."/>
            <person name="Pacheco R."/>
            <person name="Padilla G."/>
            <person name="Ferreira P."/>
            <person name="Barriuso J."/>
            <person name="Kellner H."/>
            <person name="Castanera R."/>
            <person name="Alfaro M."/>
            <person name="Ramirez L."/>
            <person name="Pisabarro A.G."/>
            <person name="Kuo A."/>
            <person name="Tritt A."/>
            <person name="Lipzen A."/>
            <person name="He G."/>
            <person name="Yan M."/>
            <person name="Ng V."/>
            <person name="Cullen D."/>
            <person name="Martin F."/>
            <person name="Rosso M.-N."/>
            <person name="Henrissat B."/>
            <person name="Hibbett D."/>
            <person name="Martinez A.T."/>
            <person name="Grigoriev I.V."/>
        </authorList>
    </citation>
    <scope>NUCLEOTIDE SEQUENCE</scope>
    <source>
        <strain evidence="5">CBS 506.95</strain>
    </source>
</reference>
<feature type="domain" description="CCHC-type" evidence="4">
    <location>
        <begin position="166"/>
        <end position="182"/>
    </location>
</feature>
<keyword evidence="1" id="KW-0507">mRNA processing</keyword>
<dbReference type="InterPro" id="IPR001878">
    <property type="entry name" value="Znf_CCHC"/>
</dbReference>
<dbReference type="Proteomes" id="UP000807306">
    <property type="component" value="Unassembled WGS sequence"/>
</dbReference>
<evidence type="ECO:0000256" key="1">
    <source>
        <dbReference type="ARBA" id="ARBA00022664"/>
    </source>
</evidence>
<protein>
    <recommendedName>
        <fullName evidence="4">CCHC-type domain-containing protein</fullName>
    </recommendedName>
</protein>
<name>A0A9P6JTX3_9AGAR</name>
<feature type="compositionally biased region" description="Pro residues" evidence="3">
    <location>
        <begin position="392"/>
        <end position="418"/>
    </location>
</feature>
<keyword evidence="2" id="KW-0479">Metal-binding</keyword>
<feature type="region of interest" description="Disordered" evidence="3">
    <location>
        <begin position="387"/>
        <end position="451"/>
    </location>
</feature>
<dbReference type="GO" id="GO:0008270">
    <property type="term" value="F:zinc ion binding"/>
    <property type="evidence" value="ECO:0007669"/>
    <property type="project" value="UniProtKB-KW"/>
</dbReference>
<evidence type="ECO:0000259" key="4">
    <source>
        <dbReference type="PROSITE" id="PS50158"/>
    </source>
</evidence>
<dbReference type="InterPro" id="IPR052565">
    <property type="entry name" value="Glutaredoxin-like_YDR286C"/>
</dbReference>
<keyword evidence="2" id="KW-0862">Zinc</keyword>
<feature type="region of interest" description="Disordered" evidence="3">
    <location>
        <begin position="326"/>
        <end position="346"/>
    </location>
</feature>
<dbReference type="SUPFAM" id="SSF52833">
    <property type="entry name" value="Thioredoxin-like"/>
    <property type="match status" value="1"/>
</dbReference>
<keyword evidence="6" id="KW-1185">Reference proteome</keyword>
<dbReference type="SMART" id="SM00343">
    <property type="entry name" value="ZnF_C2HC"/>
    <property type="match status" value="1"/>
</dbReference>
<dbReference type="PANTHER" id="PTHR33558:SF1">
    <property type="entry name" value="GLUTAREDOXIN-LIKE PROTEIN C5ORF63 HOMOLOG"/>
    <property type="match status" value="1"/>
</dbReference>
<evidence type="ECO:0000313" key="5">
    <source>
        <dbReference type="EMBL" id="KAF9532234.1"/>
    </source>
</evidence>
<gene>
    <name evidence="5" type="ORF">CPB83DRAFT_807425</name>
</gene>
<sequence>MAIRGARLPKFTLFTGPNCSLCDTAKSALAKVRQSRPFQLDTINIQDPGQEKWKKKYVYWIPALHLEDKEVVKGRWDEKAILQALKSWDQNHTQGETGVSSYYTFGSKASTLTSTPFFYHSNPGPYSHSWEQSGVYQRGISEDEGFLGHSEDETVKDDIVDTNNARCFNCGDPEHKVPDCPSRPNRDLIALSRQFYYFFQGNLPQWKRFHVVESWKYQRLDWLDEFEPGQIRGDLLGEALEDSNGELFKNICAWGYPPGWVCSVDPRNSVRTRIWSQNEGAMDLENEEIFEIYGEGDSSEHLPLSASVNVPLGHTDNADDKASSTLIASDDTSDEETNKGDTHPVRWATYPNDYFSSSHLFVYTTNPSLIPSTSWDDTSFENTLDYLHQHQPKPPPPPSEEPPPLPPSPLGHPPPPSSSPLLNIISPSYIQEPKLDALSKEESDMELSDGD</sequence>
<dbReference type="AlphaFoldDB" id="A0A9P6JTX3"/>
<dbReference type="OrthoDB" id="429967at2759"/>
<accession>A0A9P6JTX3</accession>
<evidence type="ECO:0000313" key="6">
    <source>
        <dbReference type="Proteomes" id="UP000807306"/>
    </source>
</evidence>
<comment type="caution">
    <text evidence="5">The sequence shown here is derived from an EMBL/GenBank/DDBJ whole genome shotgun (WGS) entry which is preliminary data.</text>
</comment>
<dbReference type="InterPro" id="IPR008554">
    <property type="entry name" value="Glutaredoxin-like"/>
</dbReference>
<dbReference type="SUPFAM" id="SSF57756">
    <property type="entry name" value="Retrovirus zinc finger-like domains"/>
    <property type="match status" value="1"/>
</dbReference>
<dbReference type="InterPro" id="IPR036249">
    <property type="entry name" value="Thioredoxin-like_sf"/>
</dbReference>
<dbReference type="GO" id="GO:0003676">
    <property type="term" value="F:nucleic acid binding"/>
    <property type="evidence" value="ECO:0007669"/>
    <property type="project" value="InterPro"/>
</dbReference>